<proteinExistence type="predicted"/>
<evidence type="ECO:0000313" key="2">
    <source>
        <dbReference type="Proteomes" id="UP000321126"/>
    </source>
</evidence>
<protein>
    <submittedName>
        <fullName evidence="1">Type VI secretion system contractile sheath small subunit</fullName>
    </submittedName>
</protein>
<dbReference type="Proteomes" id="UP000321126">
    <property type="component" value="Unassembled WGS sequence"/>
</dbReference>
<dbReference type="NCBIfam" id="TIGR03358">
    <property type="entry name" value="VI_chp_5"/>
    <property type="match status" value="1"/>
</dbReference>
<dbReference type="InterPro" id="IPR008312">
    <property type="entry name" value="T6SS_TssB1"/>
</dbReference>
<accession>A0A5C7BR65</accession>
<comment type="caution">
    <text evidence="1">The sequence shown here is derived from an EMBL/GenBank/DDBJ whole genome shotgun (WGS) entry which is preliminary data.</text>
</comment>
<evidence type="ECO:0000313" key="1">
    <source>
        <dbReference type="EMBL" id="TXE26759.1"/>
    </source>
</evidence>
<dbReference type="PANTHER" id="PTHR35850:SF2">
    <property type="entry name" value="TYPE VI SECRETION SYSTEM CONTRACTILE SHEATH SMALL SUBUNIT"/>
    <property type="match status" value="1"/>
</dbReference>
<dbReference type="EMBL" id="VOUQ01000020">
    <property type="protein sequence ID" value="TXE26759.1"/>
    <property type="molecule type" value="Genomic_DNA"/>
</dbReference>
<dbReference type="PANTHER" id="PTHR35850">
    <property type="entry name" value="CYTOPLASMIC PROTEIN-RELATED"/>
    <property type="match status" value="1"/>
</dbReference>
<dbReference type="AlphaFoldDB" id="A0A5C7BR65"/>
<name>A0A5C7BR65_SERMA</name>
<reference evidence="1 2" key="1">
    <citation type="submission" date="2019-07" db="EMBL/GenBank/DDBJ databases">
        <title>Serratia strains were isolated from fresh produce.</title>
        <authorList>
            <person name="Cho G.-S."/>
            <person name="Stein M."/>
            <person name="Lee W."/>
            <person name="Suh S.H."/>
            <person name="Franz C.M.A.P."/>
        </authorList>
    </citation>
    <scope>NUCLEOTIDE SEQUENCE [LARGE SCALE GENOMIC DNA]</scope>
    <source>
        <strain evidence="1 2">S16</strain>
    </source>
</reference>
<gene>
    <name evidence="1" type="primary">tssB</name>
    <name evidence="1" type="ORF">FOT62_23110</name>
</gene>
<organism evidence="1 2">
    <name type="scientific">Serratia marcescens</name>
    <dbReference type="NCBI Taxonomy" id="615"/>
    <lineage>
        <taxon>Bacteria</taxon>
        <taxon>Pseudomonadati</taxon>
        <taxon>Pseudomonadota</taxon>
        <taxon>Gammaproteobacteria</taxon>
        <taxon>Enterobacterales</taxon>
        <taxon>Yersiniaceae</taxon>
        <taxon>Serratia</taxon>
    </lineage>
</organism>
<sequence length="163" mass="18314">MSYQSEIPKARINLKLDVHTGGAQKKAELPLKLVVTGDFSNGRETAPLSERNKVNINKLNMQQVLAEFAPSTRFDVKHTDGGEETEEKINLTFRHMKDFTPEHVARQVPRLQAMLTMRNLLRDLRANLLDDAGFRRELLKIISDPALSDELRAEIAALAPQGA</sequence>
<dbReference type="RefSeq" id="WP_147882682.1">
    <property type="nucleotide sequence ID" value="NZ_VOUQ01000020.1"/>
</dbReference>
<dbReference type="Pfam" id="PF05591">
    <property type="entry name" value="T6SS_VipA"/>
    <property type="match status" value="1"/>
</dbReference>